<evidence type="ECO:0000256" key="4">
    <source>
        <dbReference type="ARBA" id="ARBA00022840"/>
    </source>
</evidence>
<keyword evidence="12" id="KW-1185">Reference proteome</keyword>
<evidence type="ECO:0000259" key="10">
    <source>
        <dbReference type="PROSITE" id="PS51195"/>
    </source>
</evidence>
<evidence type="ECO:0000256" key="2">
    <source>
        <dbReference type="ARBA" id="ARBA00022801"/>
    </source>
</evidence>
<sequence>MAIDFLSLGIRQELNDFLRQSGISEPTPVQAQAIPVLMAGKDLVAQSQTGTGKTLAFLLPILEKIKPAESRIQALIMTPTRELASQITKEAGILAEKLGLKVLPVYGGQDVERQAKKLEGNPHMIIATPGRLLDHLGHNTIDLSAVSRLVLDEADQMLHMGFLDDVEKIIRQTSTKRQTMLFSATMPAKVRALAKRYMKQPVDIEIQASHVTLDEIRQMAVQVAAEPDKLPALCSMIDAYQPYLALVFCHTKQRAIELGTALAQRGYKSDELHGDLSPAKRTQVMKRFSDATLQILVASDIAARGLDIEGITHVFNYDVPRDVDTYIHRIGRTGRAGETGIAVTLVTPQEQAYLRQIEHGIRFSLEKYRFDGKQVVAKSQKPPRRQAGSSNRDDSHGAENRTRGSKSAARPGRKSPVTR</sequence>
<dbReference type="GO" id="GO:0003724">
    <property type="term" value="F:RNA helicase activity"/>
    <property type="evidence" value="ECO:0007669"/>
    <property type="project" value="InterPro"/>
</dbReference>
<dbReference type="GO" id="GO:0005524">
    <property type="term" value="F:ATP binding"/>
    <property type="evidence" value="ECO:0007669"/>
    <property type="project" value="UniProtKB-KW"/>
</dbReference>
<evidence type="ECO:0000256" key="7">
    <source>
        <dbReference type="SAM" id="MobiDB-lite"/>
    </source>
</evidence>
<dbReference type="InterPro" id="IPR014014">
    <property type="entry name" value="RNA_helicase_DEAD_Q_motif"/>
</dbReference>
<evidence type="ECO:0000256" key="6">
    <source>
        <dbReference type="PROSITE-ProRule" id="PRU00552"/>
    </source>
</evidence>
<evidence type="ECO:0000256" key="3">
    <source>
        <dbReference type="ARBA" id="ARBA00022806"/>
    </source>
</evidence>
<name>F7NGY9_9FIRM</name>
<dbReference type="CDD" id="cd18787">
    <property type="entry name" value="SF2_C_DEAD"/>
    <property type="match status" value="1"/>
</dbReference>
<dbReference type="PROSITE" id="PS51195">
    <property type="entry name" value="Q_MOTIF"/>
    <property type="match status" value="1"/>
</dbReference>
<dbReference type="InterPro" id="IPR001650">
    <property type="entry name" value="Helicase_C-like"/>
</dbReference>
<feature type="compositionally biased region" description="Basic and acidic residues" evidence="7">
    <location>
        <begin position="391"/>
        <end position="402"/>
    </location>
</feature>
<organism evidence="11 12">
    <name type="scientific">Acetonema longum DSM 6540</name>
    <dbReference type="NCBI Taxonomy" id="1009370"/>
    <lineage>
        <taxon>Bacteria</taxon>
        <taxon>Bacillati</taxon>
        <taxon>Bacillota</taxon>
        <taxon>Negativicutes</taxon>
        <taxon>Acetonemataceae</taxon>
        <taxon>Acetonema</taxon>
    </lineage>
</organism>
<dbReference type="Pfam" id="PF00270">
    <property type="entry name" value="DEAD"/>
    <property type="match status" value="1"/>
</dbReference>
<keyword evidence="2" id="KW-0378">Hydrolase</keyword>
<proteinExistence type="inferred from homology"/>
<dbReference type="InterPro" id="IPR044742">
    <property type="entry name" value="DEAD/DEAH_RhlB"/>
</dbReference>
<dbReference type="Gene3D" id="3.40.50.300">
    <property type="entry name" value="P-loop containing nucleotide triphosphate hydrolases"/>
    <property type="match status" value="2"/>
</dbReference>
<evidence type="ECO:0000259" key="9">
    <source>
        <dbReference type="PROSITE" id="PS51194"/>
    </source>
</evidence>
<feature type="domain" description="Helicase C-terminal" evidence="9">
    <location>
        <begin position="236"/>
        <end position="376"/>
    </location>
</feature>
<dbReference type="RefSeq" id="WP_004573152.1">
    <property type="nucleotide sequence ID" value="NZ_AFGF01000050.1"/>
</dbReference>
<comment type="caution">
    <text evidence="11">The sequence shown here is derived from an EMBL/GenBank/DDBJ whole genome shotgun (WGS) entry which is preliminary data.</text>
</comment>
<accession>F7NGY9</accession>
<dbReference type="PROSITE" id="PS51194">
    <property type="entry name" value="HELICASE_CTER"/>
    <property type="match status" value="1"/>
</dbReference>
<dbReference type="GO" id="GO:0003676">
    <property type="term" value="F:nucleic acid binding"/>
    <property type="evidence" value="ECO:0007669"/>
    <property type="project" value="InterPro"/>
</dbReference>
<reference evidence="11 12" key="1">
    <citation type="journal article" date="2011" name="EMBO J.">
        <title>Structural diversity of bacterial flagellar motors.</title>
        <authorList>
            <person name="Chen S."/>
            <person name="Beeby M."/>
            <person name="Murphy G.E."/>
            <person name="Leadbetter J.R."/>
            <person name="Hendrixson D.R."/>
            <person name="Briegel A."/>
            <person name="Li Z."/>
            <person name="Shi J."/>
            <person name="Tocheva E.I."/>
            <person name="Muller A."/>
            <person name="Dobro M.J."/>
            <person name="Jensen G.J."/>
        </authorList>
    </citation>
    <scope>NUCLEOTIDE SEQUENCE [LARGE SCALE GENOMIC DNA]</scope>
    <source>
        <strain evidence="11 12">DSM 6540</strain>
    </source>
</reference>
<dbReference type="SUPFAM" id="SSF52540">
    <property type="entry name" value="P-loop containing nucleoside triphosphate hydrolases"/>
    <property type="match status" value="1"/>
</dbReference>
<keyword evidence="3 11" id="KW-0347">Helicase</keyword>
<protein>
    <submittedName>
        <fullName evidence="11">DEAD/DEAH box helicase domain-containing protein</fullName>
    </submittedName>
</protein>
<dbReference type="PROSITE" id="PS51192">
    <property type="entry name" value="HELICASE_ATP_BIND_1"/>
    <property type="match status" value="1"/>
</dbReference>
<dbReference type="GO" id="GO:0005829">
    <property type="term" value="C:cytosol"/>
    <property type="evidence" value="ECO:0007669"/>
    <property type="project" value="TreeGrafter"/>
</dbReference>
<dbReference type="SMART" id="SM00490">
    <property type="entry name" value="HELICc"/>
    <property type="match status" value="1"/>
</dbReference>
<dbReference type="InterPro" id="IPR011545">
    <property type="entry name" value="DEAD/DEAH_box_helicase_dom"/>
</dbReference>
<dbReference type="eggNOG" id="COG0513">
    <property type="taxonomic scope" value="Bacteria"/>
</dbReference>
<dbReference type="PANTHER" id="PTHR47959">
    <property type="entry name" value="ATP-DEPENDENT RNA HELICASE RHLE-RELATED"/>
    <property type="match status" value="1"/>
</dbReference>
<dbReference type="Proteomes" id="UP000003240">
    <property type="component" value="Unassembled WGS sequence"/>
</dbReference>
<evidence type="ECO:0000313" key="11">
    <source>
        <dbReference type="EMBL" id="EGO64720.1"/>
    </source>
</evidence>
<dbReference type="EMBL" id="AFGF01000050">
    <property type="protein sequence ID" value="EGO64720.1"/>
    <property type="molecule type" value="Genomic_DNA"/>
</dbReference>
<gene>
    <name evidence="11" type="ORF">ALO_06653</name>
</gene>
<dbReference type="PANTHER" id="PTHR47959:SF1">
    <property type="entry name" value="ATP-DEPENDENT RNA HELICASE DBPA"/>
    <property type="match status" value="1"/>
</dbReference>
<feature type="domain" description="DEAD-box RNA helicase Q" evidence="10">
    <location>
        <begin position="3"/>
        <end position="31"/>
    </location>
</feature>
<dbReference type="Pfam" id="PF00271">
    <property type="entry name" value="Helicase_C"/>
    <property type="match status" value="1"/>
</dbReference>
<keyword evidence="4" id="KW-0067">ATP-binding</keyword>
<dbReference type="SMART" id="SM00487">
    <property type="entry name" value="DEXDc"/>
    <property type="match status" value="1"/>
</dbReference>
<evidence type="ECO:0000259" key="8">
    <source>
        <dbReference type="PROSITE" id="PS51192"/>
    </source>
</evidence>
<feature type="short sequence motif" description="Q motif" evidence="6">
    <location>
        <begin position="3"/>
        <end position="31"/>
    </location>
</feature>
<feature type="domain" description="Helicase ATP-binding" evidence="8">
    <location>
        <begin position="34"/>
        <end position="204"/>
    </location>
</feature>
<dbReference type="AlphaFoldDB" id="F7NGY9"/>
<evidence type="ECO:0000256" key="1">
    <source>
        <dbReference type="ARBA" id="ARBA00022741"/>
    </source>
</evidence>
<dbReference type="CDD" id="cd00268">
    <property type="entry name" value="DEADc"/>
    <property type="match status" value="1"/>
</dbReference>
<dbReference type="InterPro" id="IPR027417">
    <property type="entry name" value="P-loop_NTPase"/>
</dbReference>
<evidence type="ECO:0000256" key="5">
    <source>
        <dbReference type="ARBA" id="ARBA00038437"/>
    </source>
</evidence>
<comment type="similarity">
    <text evidence="5">Belongs to the DEAD box helicase family.</text>
</comment>
<evidence type="ECO:0000313" key="12">
    <source>
        <dbReference type="Proteomes" id="UP000003240"/>
    </source>
</evidence>
<feature type="region of interest" description="Disordered" evidence="7">
    <location>
        <begin position="374"/>
        <end position="419"/>
    </location>
</feature>
<dbReference type="InterPro" id="IPR050079">
    <property type="entry name" value="DEAD_box_RNA_helicase"/>
</dbReference>
<dbReference type="InterPro" id="IPR014001">
    <property type="entry name" value="Helicase_ATP-bd"/>
</dbReference>
<dbReference type="OrthoDB" id="9805696at2"/>
<dbReference type="STRING" id="1009370.ALO_06653"/>
<keyword evidence="1" id="KW-0547">Nucleotide-binding</keyword>
<dbReference type="GO" id="GO:0016787">
    <property type="term" value="F:hydrolase activity"/>
    <property type="evidence" value="ECO:0007669"/>
    <property type="project" value="UniProtKB-KW"/>
</dbReference>